<dbReference type="OMA" id="HFRTENS"/>
<comment type="cofactor">
    <cofactor evidence="1 9">
        <name>heme</name>
        <dbReference type="ChEBI" id="CHEBI:30413"/>
    </cofactor>
</comment>
<name>A0A1C7M2X2_GRIFR</name>
<comment type="caution">
    <text evidence="11">The sequence shown here is derived from an EMBL/GenBank/DDBJ whole genome shotgun (WGS) entry which is preliminary data.</text>
</comment>
<dbReference type="InterPro" id="IPR002403">
    <property type="entry name" value="Cyt_P450_E_grp-IV"/>
</dbReference>
<keyword evidence="6" id="KW-0560">Oxidoreductase</keyword>
<keyword evidence="7 9" id="KW-0408">Iron</keyword>
<evidence type="ECO:0000256" key="10">
    <source>
        <dbReference type="SAM" id="MobiDB-lite"/>
    </source>
</evidence>
<sequence length="348" mass="38481">MKEARATMRRIGLELIEQRSAVLTNEQAVLSDSQMMSPINSLSDIIEGDKTVVGRDLLGILIRSNSASVPSQRLSREEILCQISTFLAAGHETTASALTWILYSLACAPDVQITLRTHLRNIPIPSSSACTPSPALLDAIERLPYLSYVVREGLRLHAPVTSTMRVATADDVIPVSSPFRDRRGRLCSAIHVRRGDIISVPIQAMNRSKAIWGEDAGVFRPERWAGTRDEKTRETAGSVDKRKEGRQHTGVQGLWGNILTFGNGNPVNGNRACIGYRFALSEIKIFLFVLVRDIEFSIDPSIEIEKKVNVVTRPCVKSEPHRGNQMPLYVRRVPPDDAPPHSSSTINL</sequence>
<dbReference type="SUPFAM" id="SSF48264">
    <property type="entry name" value="Cytochrome P450"/>
    <property type="match status" value="1"/>
</dbReference>
<dbReference type="AlphaFoldDB" id="A0A1C7M2X2"/>
<dbReference type="InterPro" id="IPR050121">
    <property type="entry name" value="Cytochrome_P450_monoxygenase"/>
</dbReference>
<evidence type="ECO:0000256" key="6">
    <source>
        <dbReference type="ARBA" id="ARBA00023002"/>
    </source>
</evidence>
<evidence type="ECO:0000256" key="7">
    <source>
        <dbReference type="ARBA" id="ARBA00023004"/>
    </source>
</evidence>
<dbReference type="OrthoDB" id="1470350at2759"/>
<keyword evidence="5 9" id="KW-0479">Metal-binding</keyword>
<dbReference type="EMBL" id="LUGG01000011">
    <property type="protein sequence ID" value="OBZ71108.1"/>
    <property type="molecule type" value="Genomic_DNA"/>
</dbReference>
<dbReference type="Proteomes" id="UP000092993">
    <property type="component" value="Unassembled WGS sequence"/>
</dbReference>
<keyword evidence="8" id="KW-0503">Monooxygenase</keyword>
<comment type="similarity">
    <text evidence="3">Belongs to the cytochrome P450 family.</text>
</comment>
<gene>
    <name evidence="11" type="ORF">A0H81_08616</name>
</gene>
<comment type="pathway">
    <text evidence="2">Secondary metabolite biosynthesis.</text>
</comment>
<dbReference type="InterPro" id="IPR001128">
    <property type="entry name" value="Cyt_P450"/>
</dbReference>
<evidence type="ECO:0000313" key="11">
    <source>
        <dbReference type="EMBL" id="OBZ71108.1"/>
    </source>
</evidence>
<dbReference type="InterPro" id="IPR036396">
    <property type="entry name" value="Cyt_P450_sf"/>
</dbReference>
<dbReference type="Gene3D" id="1.10.630.10">
    <property type="entry name" value="Cytochrome P450"/>
    <property type="match status" value="1"/>
</dbReference>
<protein>
    <recommendedName>
        <fullName evidence="13">Cytochrome P450</fullName>
    </recommendedName>
</protein>
<accession>A0A1C7M2X2</accession>
<dbReference type="PANTHER" id="PTHR24305">
    <property type="entry name" value="CYTOCHROME P450"/>
    <property type="match status" value="1"/>
</dbReference>
<dbReference type="GO" id="GO:0005506">
    <property type="term" value="F:iron ion binding"/>
    <property type="evidence" value="ECO:0007669"/>
    <property type="project" value="InterPro"/>
</dbReference>
<evidence type="ECO:0000256" key="1">
    <source>
        <dbReference type="ARBA" id="ARBA00001971"/>
    </source>
</evidence>
<feature type="binding site" description="axial binding residue" evidence="9">
    <location>
        <position position="273"/>
    </location>
    <ligand>
        <name>heme</name>
        <dbReference type="ChEBI" id="CHEBI:30413"/>
    </ligand>
    <ligandPart>
        <name>Fe</name>
        <dbReference type="ChEBI" id="CHEBI:18248"/>
    </ligandPart>
</feature>
<dbReference type="STRING" id="5627.A0A1C7M2X2"/>
<keyword evidence="4 9" id="KW-0349">Heme</keyword>
<evidence type="ECO:0000256" key="3">
    <source>
        <dbReference type="ARBA" id="ARBA00010617"/>
    </source>
</evidence>
<dbReference type="GO" id="GO:0020037">
    <property type="term" value="F:heme binding"/>
    <property type="evidence" value="ECO:0007669"/>
    <property type="project" value="InterPro"/>
</dbReference>
<dbReference type="GO" id="GO:0016705">
    <property type="term" value="F:oxidoreductase activity, acting on paired donors, with incorporation or reduction of molecular oxygen"/>
    <property type="evidence" value="ECO:0007669"/>
    <property type="project" value="InterPro"/>
</dbReference>
<evidence type="ECO:0000256" key="8">
    <source>
        <dbReference type="ARBA" id="ARBA00023033"/>
    </source>
</evidence>
<organism evidence="11 12">
    <name type="scientific">Grifola frondosa</name>
    <name type="common">Maitake</name>
    <name type="synonym">Polyporus frondosus</name>
    <dbReference type="NCBI Taxonomy" id="5627"/>
    <lineage>
        <taxon>Eukaryota</taxon>
        <taxon>Fungi</taxon>
        <taxon>Dikarya</taxon>
        <taxon>Basidiomycota</taxon>
        <taxon>Agaricomycotina</taxon>
        <taxon>Agaricomycetes</taxon>
        <taxon>Polyporales</taxon>
        <taxon>Grifolaceae</taxon>
        <taxon>Grifola</taxon>
    </lineage>
</organism>
<dbReference type="PANTHER" id="PTHR24305:SF166">
    <property type="entry name" value="CYTOCHROME P450 12A4, MITOCHONDRIAL-RELATED"/>
    <property type="match status" value="1"/>
</dbReference>
<evidence type="ECO:0008006" key="13">
    <source>
        <dbReference type="Google" id="ProtNLM"/>
    </source>
</evidence>
<feature type="region of interest" description="Disordered" evidence="10">
    <location>
        <begin position="227"/>
        <end position="247"/>
    </location>
</feature>
<dbReference type="GO" id="GO:0004497">
    <property type="term" value="F:monooxygenase activity"/>
    <property type="evidence" value="ECO:0007669"/>
    <property type="project" value="UniProtKB-KW"/>
</dbReference>
<evidence type="ECO:0000256" key="5">
    <source>
        <dbReference type="ARBA" id="ARBA00022723"/>
    </source>
</evidence>
<keyword evidence="12" id="KW-1185">Reference proteome</keyword>
<dbReference type="Pfam" id="PF00067">
    <property type="entry name" value="p450"/>
    <property type="match status" value="1"/>
</dbReference>
<dbReference type="PRINTS" id="PR00465">
    <property type="entry name" value="EP450IV"/>
</dbReference>
<dbReference type="PRINTS" id="PR00385">
    <property type="entry name" value="P450"/>
</dbReference>
<feature type="region of interest" description="Disordered" evidence="10">
    <location>
        <begin position="320"/>
        <end position="348"/>
    </location>
</feature>
<evidence type="ECO:0000256" key="9">
    <source>
        <dbReference type="PIRSR" id="PIRSR602403-1"/>
    </source>
</evidence>
<evidence type="ECO:0000313" key="12">
    <source>
        <dbReference type="Proteomes" id="UP000092993"/>
    </source>
</evidence>
<reference evidence="11 12" key="1">
    <citation type="submission" date="2016-03" db="EMBL/GenBank/DDBJ databases">
        <title>Whole genome sequencing of Grifola frondosa 9006-11.</title>
        <authorList>
            <person name="Min B."/>
            <person name="Park H."/>
            <person name="Kim J.-G."/>
            <person name="Cho H."/>
            <person name="Oh Y.-L."/>
            <person name="Kong W.-S."/>
            <person name="Choi I.-G."/>
        </authorList>
    </citation>
    <scope>NUCLEOTIDE SEQUENCE [LARGE SCALE GENOMIC DNA]</scope>
    <source>
        <strain evidence="11 12">9006-11</strain>
    </source>
</reference>
<evidence type="ECO:0000256" key="2">
    <source>
        <dbReference type="ARBA" id="ARBA00005179"/>
    </source>
</evidence>
<proteinExistence type="inferred from homology"/>
<evidence type="ECO:0000256" key="4">
    <source>
        <dbReference type="ARBA" id="ARBA00022617"/>
    </source>
</evidence>